<evidence type="ECO:0000313" key="3">
    <source>
        <dbReference type="Proteomes" id="UP001209540"/>
    </source>
</evidence>
<comment type="caution">
    <text evidence="2">The sequence shown here is derived from an EMBL/GenBank/DDBJ whole genome shotgun (WGS) entry which is preliminary data.</text>
</comment>
<dbReference type="Proteomes" id="UP001209540">
    <property type="component" value="Unassembled WGS sequence"/>
</dbReference>
<dbReference type="EMBL" id="JAIXMP010000058">
    <property type="protein sequence ID" value="KAI9244550.1"/>
    <property type="molecule type" value="Genomic_DNA"/>
</dbReference>
<reference evidence="2" key="2">
    <citation type="submission" date="2023-02" db="EMBL/GenBank/DDBJ databases">
        <authorList>
            <consortium name="DOE Joint Genome Institute"/>
            <person name="Mondo S.J."/>
            <person name="Chang Y."/>
            <person name="Wang Y."/>
            <person name="Ahrendt S."/>
            <person name="Andreopoulos W."/>
            <person name="Barry K."/>
            <person name="Beard J."/>
            <person name="Benny G.L."/>
            <person name="Blankenship S."/>
            <person name="Bonito G."/>
            <person name="Cuomo C."/>
            <person name="Desiro A."/>
            <person name="Gervers K.A."/>
            <person name="Hundley H."/>
            <person name="Kuo A."/>
            <person name="LaButti K."/>
            <person name="Lang B.F."/>
            <person name="Lipzen A."/>
            <person name="O'Donnell K."/>
            <person name="Pangilinan J."/>
            <person name="Reynolds N."/>
            <person name="Sandor L."/>
            <person name="Smith M.W."/>
            <person name="Tsang A."/>
            <person name="Grigoriev I.V."/>
            <person name="Stajich J.E."/>
            <person name="Spatafora J.W."/>
        </authorList>
    </citation>
    <scope>NUCLEOTIDE SEQUENCE</scope>
    <source>
        <strain evidence="2">RSA 2281</strain>
    </source>
</reference>
<proteinExistence type="predicted"/>
<feature type="transmembrane region" description="Helical" evidence="1">
    <location>
        <begin position="34"/>
        <end position="55"/>
    </location>
</feature>
<evidence type="ECO:0000313" key="2">
    <source>
        <dbReference type="EMBL" id="KAI9244550.1"/>
    </source>
</evidence>
<evidence type="ECO:0000256" key="1">
    <source>
        <dbReference type="SAM" id="Phobius"/>
    </source>
</evidence>
<evidence type="ECO:0008006" key="4">
    <source>
        <dbReference type="Google" id="ProtNLM"/>
    </source>
</evidence>
<keyword evidence="1" id="KW-0812">Transmembrane</keyword>
<feature type="transmembrane region" description="Helical" evidence="1">
    <location>
        <begin position="241"/>
        <end position="260"/>
    </location>
</feature>
<keyword evidence="1" id="KW-1133">Transmembrane helix</keyword>
<sequence length="384" mass="43526">MEVAFPSTFIALSSYLVVGSVWQATRSRKYYGRYAIIFLASTFSLIMNSIYLAYITGMGYPSIASSMSRLFFGTMFIPLINCLFFEFCRTLIVDAAKNGTTYTIDTATGNKIIDSNNNSGTIPAKAKYAIYTIYVTYLYTFVIAIVTIAFCAMYADSLDEYGYYSTFDQNLFNIEMFKEFGIWAYALFIFIVLILAYDQLRSCIKVLSGYIVFLLIVNIGSTVNIALLINNVCTFFTCSMINYIANYLVGHIGLIYALYISPRYLPSQPKQQTVPLVNQQYFTYAPVPQQQQYFASSPQPPQMFISTTPGSSSPQVYQQQQQYPIVQIPQQQQPGQYQQQQPIIVQLPISQQPMNNGFQQQQQYPIVQLQQASPGNNYYATGQQ</sequence>
<keyword evidence="3" id="KW-1185">Reference proteome</keyword>
<feature type="transmembrane region" description="Helical" evidence="1">
    <location>
        <begin position="209"/>
        <end position="229"/>
    </location>
</feature>
<feature type="transmembrane region" description="Helical" evidence="1">
    <location>
        <begin position="6"/>
        <end position="22"/>
    </location>
</feature>
<dbReference type="AlphaFoldDB" id="A0AAD5JZQ3"/>
<feature type="transmembrane region" description="Helical" evidence="1">
    <location>
        <begin position="128"/>
        <end position="155"/>
    </location>
</feature>
<reference evidence="2" key="1">
    <citation type="journal article" date="2022" name="IScience">
        <title>Evolution of zygomycete secretomes and the origins of terrestrial fungal ecologies.</title>
        <authorList>
            <person name="Chang Y."/>
            <person name="Wang Y."/>
            <person name="Mondo S."/>
            <person name="Ahrendt S."/>
            <person name="Andreopoulos W."/>
            <person name="Barry K."/>
            <person name="Beard J."/>
            <person name="Benny G.L."/>
            <person name="Blankenship S."/>
            <person name="Bonito G."/>
            <person name="Cuomo C."/>
            <person name="Desiro A."/>
            <person name="Gervers K.A."/>
            <person name="Hundley H."/>
            <person name="Kuo A."/>
            <person name="LaButti K."/>
            <person name="Lang B.F."/>
            <person name="Lipzen A."/>
            <person name="O'Donnell K."/>
            <person name="Pangilinan J."/>
            <person name="Reynolds N."/>
            <person name="Sandor L."/>
            <person name="Smith M.E."/>
            <person name="Tsang A."/>
            <person name="Grigoriev I.V."/>
            <person name="Stajich J.E."/>
            <person name="Spatafora J.W."/>
        </authorList>
    </citation>
    <scope>NUCLEOTIDE SEQUENCE</scope>
    <source>
        <strain evidence="2">RSA 2281</strain>
    </source>
</reference>
<organism evidence="2 3">
    <name type="scientific">Phascolomyces articulosus</name>
    <dbReference type="NCBI Taxonomy" id="60185"/>
    <lineage>
        <taxon>Eukaryota</taxon>
        <taxon>Fungi</taxon>
        <taxon>Fungi incertae sedis</taxon>
        <taxon>Mucoromycota</taxon>
        <taxon>Mucoromycotina</taxon>
        <taxon>Mucoromycetes</taxon>
        <taxon>Mucorales</taxon>
        <taxon>Lichtheimiaceae</taxon>
        <taxon>Phascolomyces</taxon>
    </lineage>
</organism>
<gene>
    <name evidence="2" type="ORF">BDA99DRAFT_528919</name>
</gene>
<feature type="transmembrane region" description="Helical" evidence="1">
    <location>
        <begin position="67"/>
        <end position="88"/>
    </location>
</feature>
<feature type="transmembrane region" description="Helical" evidence="1">
    <location>
        <begin position="180"/>
        <end position="197"/>
    </location>
</feature>
<keyword evidence="1" id="KW-0472">Membrane</keyword>
<name>A0AAD5JZQ3_9FUNG</name>
<protein>
    <recommendedName>
        <fullName evidence="4">Transmembrane protein</fullName>
    </recommendedName>
</protein>
<accession>A0AAD5JZQ3</accession>